<keyword evidence="5" id="KW-1185">Reference proteome</keyword>
<dbReference type="HOGENOM" id="CLU_027128_7_1_7"/>
<dbReference type="PANTHER" id="PTHR47235:SF1">
    <property type="entry name" value="BLR6548 PROTEIN"/>
    <property type="match status" value="1"/>
</dbReference>
<protein>
    <recommendedName>
        <fullName evidence="3">Leucine-binding protein domain-containing protein</fullName>
    </recommendedName>
</protein>
<gene>
    <name evidence="4" type="ORF">DGI_2654</name>
</gene>
<reference evidence="5" key="2">
    <citation type="submission" date="2013-07" db="EMBL/GenBank/DDBJ databases">
        <authorList>
            <person name="Morais-Silva F.O."/>
            <person name="Rezende A.M."/>
            <person name="Pimentel C."/>
            <person name="Resende D.M."/>
            <person name="Santos C.I."/>
            <person name="Clemente C."/>
            <person name="de Oliveira L.M."/>
            <person name="da Silva S.M."/>
            <person name="Costa D.A."/>
            <person name="Varela-Raposo A."/>
            <person name="Horacio E.C.A."/>
            <person name="Matos M."/>
            <person name="Flores O."/>
            <person name="Ruiz J.C."/>
            <person name="Rodrigues-Pousada C."/>
        </authorList>
    </citation>
    <scope>NUCLEOTIDE SEQUENCE [LARGE SCALE GENOMIC DNA]</scope>
    <source>
        <strain evidence="5">ATCC 19364 / DSM 1382 / NCIMB 9332 / VKM B-1759</strain>
    </source>
</reference>
<feature type="domain" description="Leucine-binding protein" evidence="3">
    <location>
        <begin position="20"/>
        <end position="391"/>
    </location>
</feature>
<dbReference type="AlphaFoldDB" id="T2GCS6"/>
<evidence type="ECO:0000313" key="5">
    <source>
        <dbReference type="Proteomes" id="UP000016587"/>
    </source>
</evidence>
<keyword evidence="2" id="KW-0732">Signal</keyword>
<accession>T2GCS6</accession>
<proteinExistence type="inferred from homology"/>
<evidence type="ECO:0000259" key="3">
    <source>
        <dbReference type="Pfam" id="PF13458"/>
    </source>
</evidence>
<dbReference type="EMBL" id="CP006585">
    <property type="protein sequence ID" value="AGW14385.1"/>
    <property type="molecule type" value="Genomic_DNA"/>
</dbReference>
<dbReference type="STRING" id="1121448.DGI_2654"/>
<dbReference type="Gene3D" id="3.40.50.2300">
    <property type="match status" value="2"/>
</dbReference>
<dbReference type="SUPFAM" id="SSF53822">
    <property type="entry name" value="Periplasmic binding protein-like I"/>
    <property type="match status" value="1"/>
</dbReference>
<dbReference type="PANTHER" id="PTHR47235">
    <property type="entry name" value="BLR6548 PROTEIN"/>
    <property type="match status" value="1"/>
</dbReference>
<dbReference type="KEGG" id="dgg:DGI_2654"/>
<evidence type="ECO:0000313" key="4">
    <source>
        <dbReference type="EMBL" id="AGW14385.1"/>
    </source>
</evidence>
<dbReference type="PATRIC" id="fig|1121448.10.peg.2607"/>
<dbReference type="CDD" id="cd19978">
    <property type="entry name" value="PBP1_ABC_ligand_binding-like"/>
    <property type="match status" value="1"/>
</dbReference>
<evidence type="ECO:0000256" key="2">
    <source>
        <dbReference type="ARBA" id="ARBA00022729"/>
    </source>
</evidence>
<dbReference type="eggNOG" id="COG0683">
    <property type="taxonomic scope" value="Bacteria"/>
</dbReference>
<dbReference type="InterPro" id="IPR028082">
    <property type="entry name" value="Peripla_BP_I"/>
</dbReference>
<dbReference type="Proteomes" id="UP000016587">
    <property type="component" value="Chromosome"/>
</dbReference>
<evidence type="ECO:0000256" key="1">
    <source>
        <dbReference type="ARBA" id="ARBA00010062"/>
    </source>
</evidence>
<name>T2GCS6_MEGG1</name>
<reference evidence="4 5" key="1">
    <citation type="journal article" date="2013" name="J. Bacteriol.">
        <title>Roles of HynAB and Ech, the only two hydrogenases found in the model sulfate reducer Desulfovibrio gigas.</title>
        <authorList>
            <person name="Morais-Silva F.O."/>
            <person name="Santos C.I."/>
            <person name="Rodrigues R."/>
            <person name="Pereira I.A."/>
            <person name="Rodrigues-Pousada C."/>
        </authorList>
    </citation>
    <scope>NUCLEOTIDE SEQUENCE [LARGE SCALE GENOMIC DNA]</scope>
    <source>
        <strain evidence="5">ATCC 19364 / DSM 1382 / NCIMB 9332 / VKM B-1759</strain>
    </source>
</reference>
<dbReference type="Pfam" id="PF13458">
    <property type="entry name" value="Peripla_BP_6"/>
    <property type="match status" value="1"/>
</dbReference>
<dbReference type="InterPro" id="IPR028081">
    <property type="entry name" value="Leu-bd"/>
</dbReference>
<sequence>MAAALAGQTQGQAQGQVREVVLGMSAPFTGPARGLGFEFYRGALAAFQEERRQHPYALPPVHLQCRDDRYNPLETLRNTIRFLEDNVFCLFGYVGTPTTLRVLPLLARNESSAMTLLFPFTGSSALRTGPYAGQLAHMRASYLDEAEALVEQAVATGRRRIAVFYQADSFGRSGWESVRQALARRGLDIYAEAAYLRDDSMDSEYTAAVARIAPAGKEPPDAIVCVGLYCPTAGFIRDARKAGLQSLMVTMSIVDSDNLLLHLRREGERTGMDLTRNLVGVQVVPSYEDQRLPAVRAYRQAMERVAAPSPVPDRAEDYTPLRYSMVGLEGYLAAQLLLEALRRMDKDIRPERLREVLRTMDDFDLGINAPLHVSASALVGVQQVYFTEFQKDRVVPLQQWPGFAP</sequence>
<organism evidence="4 5">
    <name type="scientific">Megalodesulfovibrio gigas (strain ATCC 19364 / DSM 1382 / NCIMB 9332 / VKM B-1759)</name>
    <name type="common">Desulfovibrio gigas</name>
    <dbReference type="NCBI Taxonomy" id="1121448"/>
    <lineage>
        <taxon>Bacteria</taxon>
        <taxon>Pseudomonadati</taxon>
        <taxon>Thermodesulfobacteriota</taxon>
        <taxon>Desulfovibrionia</taxon>
        <taxon>Desulfovibrionales</taxon>
        <taxon>Desulfovibrionaceae</taxon>
        <taxon>Megalodesulfovibrio</taxon>
    </lineage>
</organism>
<comment type="similarity">
    <text evidence="1">Belongs to the leucine-binding protein family.</text>
</comment>